<evidence type="ECO:0000259" key="1">
    <source>
        <dbReference type="Pfam" id="PF13649"/>
    </source>
</evidence>
<evidence type="ECO:0000313" key="3">
    <source>
        <dbReference type="Proteomes" id="UP000641514"/>
    </source>
</evidence>
<reference evidence="2" key="2">
    <citation type="submission" date="2020-09" db="EMBL/GenBank/DDBJ databases">
        <authorList>
            <person name="Sun Q."/>
            <person name="Zhou Y."/>
        </authorList>
    </citation>
    <scope>NUCLEOTIDE SEQUENCE</scope>
    <source>
        <strain evidence="2">CGMCC 1.15478</strain>
    </source>
</reference>
<proteinExistence type="predicted"/>
<name>A0A916XJP8_9ACTN</name>
<dbReference type="SUPFAM" id="SSF53335">
    <property type="entry name" value="S-adenosyl-L-methionine-dependent methyltransferases"/>
    <property type="match status" value="1"/>
</dbReference>
<keyword evidence="3" id="KW-1185">Reference proteome</keyword>
<dbReference type="InterPro" id="IPR041698">
    <property type="entry name" value="Methyltransf_25"/>
</dbReference>
<gene>
    <name evidence="2" type="ORF">GCM10011410_30940</name>
</gene>
<dbReference type="InterPro" id="IPR029063">
    <property type="entry name" value="SAM-dependent_MTases_sf"/>
</dbReference>
<comment type="caution">
    <text evidence="2">The sequence shown here is derived from an EMBL/GenBank/DDBJ whole genome shotgun (WGS) entry which is preliminary data.</text>
</comment>
<dbReference type="EMBL" id="BMJH01000004">
    <property type="protein sequence ID" value="GGC75415.1"/>
    <property type="molecule type" value="Genomic_DNA"/>
</dbReference>
<dbReference type="RefSeq" id="WP_188677242.1">
    <property type="nucleotide sequence ID" value="NZ_BMJH01000004.1"/>
</dbReference>
<dbReference type="Gene3D" id="3.40.50.150">
    <property type="entry name" value="Vaccinia Virus protein VP39"/>
    <property type="match status" value="1"/>
</dbReference>
<sequence>MPVPAKLIDLLDTDQVPDPESVSIDTGYVDLLPQSELRDATARHQSLSQRTMEFPLLAPIYEHLWRPAGVLAFMGFNVKHFRTERDKTVRALGLQPGSTVIDVACGPGNFTSRFAEAVSPDGVAVGVDVSVPMLRRAVRTNRHPNAVYVRADGTQLPFGDGVFDAASCYAALYLIPEPFRVVDELIRLVRPGGRISIMTSRASRYPVIKAGQKRILGATGLRMFELTDFTDYFQAQGLTDISREVYGVVQYVHATKPSN</sequence>
<dbReference type="GO" id="GO:0032259">
    <property type="term" value="P:methylation"/>
    <property type="evidence" value="ECO:0007669"/>
    <property type="project" value="UniProtKB-KW"/>
</dbReference>
<dbReference type="GO" id="GO:0008168">
    <property type="term" value="F:methyltransferase activity"/>
    <property type="evidence" value="ECO:0007669"/>
    <property type="project" value="UniProtKB-KW"/>
</dbReference>
<dbReference type="CDD" id="cd02440">
    <property type="entry name" value="AdoMet_MTases"/>
    <property type="match status" value="1"/>
</dbReference>
<dbReference type="PANTHER" id="PTHR43591:SF24">
    <property type="entry name" value="2-METHOXY-6-POLYPRENYL-1,4-BENZOQUINOL METHYLASE, MITOCHONDRIAL"/>
    <property type="match status" value="1"/>
</dbReference>
<organism evidence="2 3">
    <name type="scientific">Hoyosella rhizosphaerae</name>
    <dbReference type="NCBI Taxonomy" id="1755582"/>
    <lineage>
        <taxon>Bacteria</taxon>
        <taxon>Bacillati</taxon>
        <taxon>Actinomycetota</taxon>
        <taxon>Actinomycetes</taxon>
        <taxon>Mycobacteriales</taxon>
        <taxon>Hoyosellaceae</taxon>
        <taxon>Hoyosella</taxon>
    </lineage>
</organism>
<keyword evidence="2" id="KW-0808">Transferase</keyword>
<dbReference type="PANTHER" id="PTHR43591">
    <property type="entry name" value="METHYLTRANSFERASE"/>
    <property type="match status" value="1"/>
</dbReference>
<dbReference type="Proteomes" id="UP000641514">
    <property type="component" value="Unassembled WGS sequence"/>
</dbReference>
<dbReference type="Pfam" id="PF13649">
    <property type="entry name" value="Methyltransf_25"/>
    <property type="match status" value="1"/>
</dbReference>
<feature type="domain" description="Methyltransferase" evidence="1">
    <location>
        <begin position="100"/>
        <end position="193"/>
    </location>
</feature>
<protein>
    <submittedName>
        <fullName evidence="2">Similarity with UbiE/COQ5 methyltransferase</fullName>
    </submittedName>
</protein>
<evidence type="ECO:0000313" key="2">
    <source>
        <dbReference type="EMBL" id="GGC75415.1"/>
    </source>
</evidence>
<dbReference type="AlphaFoldDB" id="A0A916XJP8"/>
<reference evidence="2" key="1">
    <citation type="journal article" date="2014" name="Int. J. Syst. Evol. Microbiol.">
        <title>Complete genome sequence of Corynebacterium casei LMG S-19264T (=DSM 44701T), isolated from a smear-ripened cheese.</title>
        <authorList>
            <consortium name="US DOE Joint Genome Institute (JGI-PGF)"/>
            <person name="Walter F."/>
            <person name="Albersmeier A."/>
            <person name="Kalinowski J."/>
            <person name="Ruckert C."/>
        </authorList>
    </citation>
    <scope>NUCLEOTIDE SEQUENCE</scope>
    <source>
        <strain evidence="2">CGMCC 1.15478</strain>
    </source>
</reference>
<keyword evidence="2" id="KW-0489">Methyltransferase</keyword>
<accession>A0A916XJP8</accession>